<dbReference type="GO" id="GO:0016787">
    <property type="term" value="F:hydrolase activity"/>
    <property type="evidence" value="ECO:0007669"/>
    <property type="project" value="UniProtKB-KW"/>
</dbReference>
<feature type="domain" description="CobW/HypB/UreG nucleotide-binding" evidence="8">
    <location>
        <begin position="27"/>
        <end position="205"/>
    </location>
</feature>
<reference evidence="10 11" key="1">
    <citation type="journal article" date="2018" name="Mol. Biol. Evol.">
        <title>Analysis of the draft genome of the red seaweed Gracilariopsis chorda provides insights into genome size evolution in Rhodophyta.</title>
        <authorList>
            <person name="Lee J."/>
            <person name="Yang E.C."/>
            <person name="Graf L."/>
            <person name="Yang J.H."/>
            <person name="Qiu H."/>
            <person name="Zel Zion U."/>
            <person name="Chan C.X."/>
            <person name="Stephens T.G."/>
            <person name="Weber A.P.M."/>
            <person name="Boo G.H."/>
            <person name="Boo S.M."/>
            <person name="Kim K.M."/>
            <person name="Shin Y."/>
            <person name="Jung M."/>
            <person name="Lee S.J."/>
            <person name="Yim H.S."/>
            <person name="Lee J.H."/>
            <person name="Bhattacharya D."/>
            <person name="Yoon H.S."/>
        </authorList>
    </citation>
    <scope>NUCLEOTIDE SEQUENCE [LARGE SCALE GENOMIC DNA]</scope>
    <source>
        <strain evidence="10 11">SKKU-2015</strain>
        <tissue evidence="10">Whole body</tissue>
    </source>
</reference>
<dbReference type="SUPFAM" id="SSF52540">
    <property type="entry name" value="P-loop containing nucleoside triphosphate hydrolases"/>
    <property type="match status" value="1"/>
</dbReference>
<dbReference type="STRING" id="448386.A0A2V3J5J6"/>
<protein>
    <submittedName>
        <fullName evidence="10">COBW domain-containing protein 1</fullName>
    </submittedName>
</protein>
<evidence type="ECO:0000259" key="8">
    <source>
        <dbReference type="Pfam" id="PF02492"/>
    </source>
</evidence>
<comment type="catalytic activity">
    <reaction evidence="7">
        <text>GTP + H2O = GDP + phosphate + H(+)</text>
        <dbReference type="Rhea" id="RHEA:19669"/>
        <dbReference type="ChEBI" id="CHEBI:15377"/>
        <dbReference type="ChEBI" id="CHEBI:15378"/>
        <dbReference type="ChEBI" id="CHEBI:37565"/>
        <dbReference type="ChEBI" id="CHEBI:43474"/>
        <dbReference type="ChEBI" id="CHEBI:58189"/>
    </reaction>
    <physiologicalReaction direction="left-to-right" evidence="7">
        <dbReference type="Rhea" id="RHEA:19670"/>
    </physiologicalReaction>
</comment>
<dbReference type="AlphaFoldDB" id="A0A2V3J5J6"/>
<proteinExistence type="inferred from homology"/>
<feature type="domain" description="CobW C-terminal" evidence="9">
    <location>
        <begin position="272"/>
        <end position="368"/>
    </location>
</feature>
<sequence length="378" mass="41594">MNNDLTTEVVVANNQAPSGTSAKRVGITLVTGLLGAGKSTLIRRILTENHTLRIVVIENEFADNAAVEEAIVTQGVGIDALEGFIELPNGCICCAAQDDLTDALQRLLDKKRGAFDHVLIEASGVADPGPVISSFWVDEGQDSDLYLDAVVAVVDCVNLQRMVDDDGTRSVAGKQMAIADVVLLNKIDLLQDEATRNEGHSEEIKELIRVIREQGCKAQIVPTSRCNVELHKLFNIHAYESEATLRDVIESDGDGQSHAGHESMSTTTVTFEKRSFDAVKLDRVVGSLLWESERNDEEGEGVMEIWRMKALVVIADEAKKWIYQSVHTLFDSTESSVENATDDVARSTFIFIGRQLRAPYLRETLQQAVEINRGRTKI</sequence>
<dbReference type="GO" id="GO:0005525">
    <property type="term" value="F:GTP binding"/>
    <property type="evidence" value="ECO:0007669"/>
    <property type="project" value="UniProtKB-KW"/>
</dbReference>
<accession>A0A2V3J5J6</accession>
<evidence type="ECO:0000313" key="11">
    <source>
        <dbReference type="Proteomes" id="UP000247409"/>
    </source>
</evidence>
<dbReference type="PANTHER" id="PTHR13748">
    <property type="entry name" value="COBW-RELATED"/>
    <property type="match status" value="1"/>
</dbReference>
<evidence type="ECO:0000256" key="2">
    <source>
        <dbReference type="ARBA" id="ARBA00022801"/>
    </source>
</evidence>
<dbReference type="Proteomes" id="UP000247409">
    <property type="component" value="Unassembled WGS sequence"/>
</dbReference>
<evidence type="ECO:0000259" key="9">
    <source>
        <dbReference type="Pfam" id="PF07683"/>
    </source>
</evidence>
<dbReference type="InterPro" id="IPR051316">
    <property type="entry name" value="Zinc-reg_GTPase_activator"/>
</dbReference>
<dbReference type="PANTHER" id="PTHR13748:SF31">
    <property type="entry name" value="ZINC-REGULATED GTPASE METALLOPROTEIN ACTIVATOR 1A-RELATED"/>
    <property type="match status" value="1"/>
</dbReference>
<evidence type="ECO:0000313" key="10">
    <source>
        <dbReference type="EMBL" id="PXF49392.1"/>
    </source>
</evidence>
<dbReference type="Pfam" id="PF07683">
    <property type="entry name" value="CobW_C"/>
    <property type="match status" value="1"/>
</dbReference>
<gene>
    <name evidence="10" type="ORF">BWQ96_00708</name>
</gene>
<dbReference type="SUPFAM" id="SSF90002">
    <property type="entry name" value="Hypothetical protein YjiA, C-terminal domain"/>
    <property type="match status" value="1"/>
</dbReference>
<evidence type="ECO:0000256" key="7">
    <source>
        <dbReference type="ARBA" id="ARBA00049117"/>
    </source>
</evidence>
<dbReference type="InterPro" id="IPR011629">
    <property type="entry name" value="CobW-like_C"/>
</dbReference>
<dbReference type="InterPro" id="IPR003495">
    <property type="entry name" value="CobW/HypB/UreG_nucleotide-bd"/>
</dbReference>
<dbReference type="OrthoDB" id="258627at2759"/>
<dbReference type="Gene3D" id="3.40.50.300">
    <property type="entry name" value="P-loop containing nucleotide triphosphate hydrolases"/>
    <property type="match status" value="1"/>
</dbReference>
<keyword evidence="5" id="KW-0143">Chaperone</keyword>
<dbReference type="Pfam" id="PF02492">
    <property type="entry name" value="cobW"/>
    <property type="match status" value="1"/>
</dbReference>
<organism evidence="10 11">
    <name type="scientific">Gracilariopsis chorda</name>
    <dbReference type="NCBI Taxonomy" id="448386"/>
    <lineage>
        <taxon>Eukaryota</taxon>
        <taxon>Rhodophyta</taxon>
        <taxon>Florideophyceae</taxon>
        <taxon>Rhodymeniophycidae</taxon>
        <taxon>Gracilariales</taxon>
        <taxon>Gracilariaceae</taxon>
        <taxon>Gracilariopsis</taxon>
    </lineage>
</organism>
<keyword evidence="3" id="KW-0862">Zinc</keyword>
<dbReference type="Gene3D" id="3.30.1220.10">
    <property type="entry name" value="CobW-like, C-terminal domain"/>
    <property type="match status" value="1"/>
</dbReference>
<name>A0A2V3J5J6_9FLOR</name>
<evidence type="ECO:0000256" key="6">
    <source>
        <dbReference type="ARBA" id="ARBA00034320"/>
    </source>
</evidence>
<comment type="caution">
    <text evidence="10">The sequence shown here is derived from an EMBL/GenBank/DDBJ whole genome shotgun (WGS) entry which is preliminary data.</text>
</comment>
<dbReference type="InterPro" id="IPR036627">
    <property type="entry name" value="CobW-likC_sf"/>
</dbReference>
<keyword evidence="11" id="KW-1185">Reference proteome</keyword>
<dbReference type="EMBL" id="NBIV01000005">
    <property type="protein sequence ID" value="PXF49392.1"/>
    <property type="molecule type" value="Genomic_DNA"/>
</dbReference>
<evidence type="ECO:0000256" key="4">
    <source>
        <dbReference type="ARBA" id="ARBA00023134"/>
    </source>
</evidence>
<keyword evidence="2" id="KW-0378">Hydrolase</keyword>
<keyword evidence="4" id="KW-0342">GTP-binding</keyword>
<dbReference type="GO" id="GO:0005737">
    <property type="term" value="C:cytoplasm"/>
    <property type="evidence" value="ECO:0007669"/>
    <property type="project" value="TreeGrafter"/>
</dbReference>
<evidence type="ECO:0000256" key="1">
    <source>
        <dbReference type="ARBA" id="ARBA00022741"/>
    </source>
</evidence>
<evidence type="ECO:0000256" key="3">
    <source>
        <dbReference type="ARBA" id="ARBA00022833"/>
    </source>
</evidence>
<dbReference type="InterPro" id="IPR027417">
    <property type="entry name" value="P-loop_NTPase"/>
</dbReference>
<evidence type="ECO:0000256" key="5">
    <source>
        <dbReference type="ARBA" id="ARBA00023186"/>
    </source>
</evidence>
<dbReference type="CDD" id="cd03112">
    <property type="entry name" value="CobW-like"/>
    <property type="match status" value="1"/>
</dbReference>
<comment type="similarity">
    <text evidence="6">Belongs to the SIMIBI class G3E GTPase family. ZNG1 subfamily.</text>
</comment>
<keyword evidence="1" id="KW-0547">Nucleotide-binding</keyword>